<evidence type="ECO:0000256" key="1">
    <source>
        <dbReference type="ARBA" id="ARBA00022679"/>
    </source>
</evidence>
<evidence type="ECO:0000256" key="5">
    <source>
        <dbReference type="ARBA" id="ARBA00023295"/>
    </source>
</evidence>
<feature type="active site" description="Proton donor" evidence="6">
    <location>
        <position position="111"/>
    </location>
</feature>
<feature type="chain" id="PRO_5044527546" description="Xyloglucan endotransglucosylase/hydrolase" evidence="8">
    <location>
        <begin position="25"/>
        <end position="303"/>
    </location>
</feature>
<dbReference type="InterPro" id="IPR008264">
    <property type="entry name" value="Beta_glucanase"/>
</dbReference>
<evidence type="ECO:0000256" key="7">
    <source>
        <dbReference type="PIRSR" id="PIRSR005604-2"/>
    </source>
</evidence>
<dbReference type="InterPro" id="IPR000757">
    <property type="entry name" value="Beta-glucanase-like"/>
</dbReference>
<dbReference type="InterPro" id="IPR016455">
    <property type="entry name" value="XTH"/>
</dbReference>
<protein>
    <recommendedName>
        <fullName evidence="8">Xyloglucan endotransglucosylase/hydrolase</fullName>
        <ecNumber evidence="8">2.4.1.207</ecNumber>
    </recommendedName>
</protein>
<dbReference type="InterPro" id="IPR008263">
    <property type="entry name" value="GH16_AS"/>
</dbReference>
<dbReference type="Pfam" id="PF06955">
    <property type="entry name" value="XET_C"/>
    <property type="match status" value="1"/>
</dbReference>
<evidence type="ECO:0000256" key="2">
    <source>
        <dbReference type="ARBA" id="ARBA00022801"/>
    </source>
</evidence>
<organism evidence="10 11">
    <name type="scientific">Riccia sorocarpa</name>
    <dbReference type="NCBI Taxonomy" id="122646"/>
    <lineage>
        <taxon>Eukaryota</taxon>
        <taxon>Viridiplantae</taxon>
        <taxon>Streptophyta</taxon>
        <taxon>Embryophyta</taxon>
        <taxon>Marchantiophyta</taxon>
        <taxon>Marchantiopsida</taxon>
        <taxon>Marchantiidae</taxon>
        <taxon>Marchantiales</taxon>
        <taxon>Ricciaceae</taxon>
        <taxon>Riccia</taxon>
    </lineage>
</organism>
<keyword evidence="2 8" id="KW-0378">Hydrolase</keyword>
<dbReference type="EMBL" id="JBJQOH010000002">
    <property type="protein sequence ID" value="KAL3697921.1"/>
    <property type="molecule type" value="Genomic_DNA"/>
</dbReference>
<dbReference type="Proteomes" id="UP001633002">
    <property type="component" value="Unassembled WGS sequence"/>
</dbReference>
<comment type="PTM">
    <text evidence="8">Contains at least one intrachain disulfide bond essential for its enzymatic activity.</text>
</comment>
<dbReference type="GO" id="GO:0048046">
    <property type="term" value="C:apoplast"/>
    <property type="evidence" value="ECO:0007669"/>
    <property type="project" value="UniProtKB-SubCell"/>
</dbReference>
<dbReference type="InterPro" id="IPR013320">
    <property type="entry name" value="ConA-like_dom_sf"/>
</dbReference>
<keyword evidence="8" id="KW-0961">Cell wall biogenesis/degradation</keyword>
<dbReference type="SUPFAM" id="SSF49899">
    <property type="entry name" value="Concanavalin A-like lectins/glucanases"/>
    <property type="match status" value="1"/>
</dbReference>
<accession>A0ABD3I3U0</accession>
<dbReference type="Pfam" id="PF00722">
    <property type="entry name" value="Glyco_hydro_16"/>
    <property type="match status" value="1"/>
</dbReference>
<dbReference type="GO" id="GO:0016798">
    <property type="term" value="F:hydrolase activity, acting on glycosyl bonds"/>
    <property type="evidence" value="ECO:0007669"/>
    <property type="project" value="UniProtKB-KW"/>
</dbReference>
<dbReference type="InterPro" id="IPR044791">
    <property type="entry name" value="Beta-glucanase/XTH"/>
</dbReference>
<gene>
    <name evidence="10" type="ORF">R1sor_011997</name>
</gene>
<keyword evidence="11" id="KW-1185">Reference proteome</keyword>
<reference evidence="10 11" key="1">
    <citation type="submission" date="2024-09" db="EMBL/GenBank/DDBJ databases">
        <title>Chromosome-scale assembly of Riccia sorocarpa.</title>
        <authorList>
            <person name="Paukszto L."/>
        </authorList>
    </citation>
    <scope>NUCLEOTIDE SEQUENCE [LARGE SCALE GENOMIC DNA]</scope>
    <source>
        <strain evidence="10">LP-2024</strain>
        <tissue evidence="10">Aerial parts of the thallus</tissue>
    </source>
</reference>
<dbReference type="PROSITE" id="PS01034">
    <property type="entry name" value="GH16_1"/>
    <property type="match status" value="1"/>
</dbReference>
<comment type="function">
    <text evidence="8">Catalyzes xyloglucan endohydrolysis (XEH) and/or endotransglycosylation (XET). Cleaves and religates xyloglucan polymers, an essential constituent of the primary cell wall, and thereby participates in cell wall construction of growing tissues.</text>
</comment>
<dbReference type="Gene3D" id="2.60.120.200">
    <property type="match status" value="1"/>
</dbReference>
<dbReference type="PIRSF" id="PIRSF005604">
    <property type="entry name" value="XET"/>
    <property type="match status" value="1"/>
</dbReference>
<dbReference type="PANTHER" id="PTHR31062">
    <property type="entry name" value="XYLOGLUCAN ENDOTRANSGLUCOSYLASE/HYDROLASE PROTEIN 8-RELATED"/>
    <property type="match status" value="1"/>
</dbReference>
<dbReference type="GO" id="GO:0016762">
    <property type="term" value="F:xyloglucan:xyloglucosyl transferase activity"/>
    <property type="evidence" value="ECO:0007669"/>
    <property type="project" value="UniProtKB-EC"/>
</dbReference>
<feature type="glycosylation site" description="N-linked (GlcNAc...) asparagine" evidence="7">
    <location>
        <position position="115"/>
    </location>
</feature>
<comment type="caution">
    <text evidence="10">The sequence shown here is derived from an EMBL/GenBank/DDBJ whole genome shotgun (WGS) entry which is preliminary data.</text>
</comment>
<comment type="subcellular location">
    <subcellularLocation>
        <location evidence="8">Secreted</location>
        <location evidence="8">Cell wall</location>
    </subcellularLocation>
    <subcellularLocation>
        <location evidence="8">Secreted</location>
        <location evidence="8">Extracellular space</location>
        <location evidence="8">Apoplast</location>
    </subcellularLocation>
</comment>
<dbReference type="EC" id="2.4.1.207" evidence="8"/>
<keyword evidence="8" id="KW-0732">Signal</keyword>
<keyword evidence="4" id="KW-0325">Glycoprotein</keyword>
<dbReference type="InterPro" id="IPR010713">
    <property type="entry name" value="XET_C"/>
</dbReference>
<keyword evidence="3" id="KW-1015">Disulfide bond</keyword>
<evidence type="ECO:0000256" key="8">
    <source>
        <dbReference type="RuleBase" id="RU361120"/>
    </source>
</evidence>
<feature type="domain" description="GH16" evidence="9">
    <location>
        <begin position="12"/>
        <end position="221"/>
    </location>
</feature>
<proteinExistence type="inferred from homology"/>
<evidence type="ECO:0000256" key="3">
    <source>
        <dbReference type="ARBA" id="ARBA00023157"/>
    </source>
</evidence>
<dbReference type="AlphaFoldDB" id="A0ABD3I3U0"/>
<comment type="similarity">
    <text evidence="8">Belongs to the glycosyl hydrolase 16 family.</text>
</comment>
<keyword evidence="8" id="KW-0052">Apoplast</keyword>
<sequence length="303" mass="34892">MGSKMKLALAVLCFASLYVSVAQADGGNFWDSFYCNFGDWMVRYPGDEQTSGKVVELGLDNSTGSGFRSKYPYLYGSLGMKMKLAAGNSAGVVTSFYLRSRYVNWCELDFEFLGNWTHEPVLLQTNVFSEGIGNREQRITLWFDPSEEYHYYGIVWNEKLIKFLIDDTVIRVFYNSVDLGIPYLDYQPMHVYSSLWEADDWATCGGKRKVDWAAAPFTASYKDFVTDACVVHPDYPNLDTCYDMLYTADYGNYTNTHLSEKEINDLKTVQYNYLTYDYCTDVTRYNVTPPECARNWPQYYSGQ</sequence>
<evidence type="ECO:0000313" key="11">
    <source>
        <dbReference type="Proteomes" id="UP001633002"/>
    </source>
</evidence>
<feature type="active site" description="Nucleophile" evidence="6">
    <location>
        <position position="107"/>
    </location>
</feature>
<dbReference type="GO" id="GO:0071555">
    <property type="term" value="P:cell wall organization"/>
    <property type="evidence" value="ECO:0007669"/>
    <property type="project" value="UniProtKB-KW"/>
</dbReference>
<dbReference type="PROSITE" id="PS51762">
    <property type="entry name" value="GH16_2"/>
    <property type="match status" value="1"/>
</dbReference>
<feature type="signal peptide" evidence="8">
    <location>
        <begin position="1"/>
        <end position="24"/>
    </location>
</feature>
<evidence type="ECO:0000259" key="9">
    <source>
        <dbReference type="PROSITE" id="PS51762"/>
    </source>
</evidence>
<name>A0ABD3I3U0_9MARC</name>
<evidence type="ECO:0000256" key="4">
    <source>
        <dbReference type="ARBA" id="ARBA00023180"/>
    </source>
</evidence>
<keyword evidence="8" id="KW-0964">Secreted</keyword>
<keyword evidence="5 8" id="KW-0326">Glycosidase</keyword>
<evidence type="ECO:0000313" key="10">
    <source>
        <dbReference type="EMBL" id="KAL3697921.1"/>
    </source>
</evidence>
<keyword evidence="1 8" id="KW-0808">Transferase</keyword>
<keyword evidence="8" id="KW-0134">Cell wall</keyword>
<dbReference type="PRINTS" id="PR00737">
    <property type="entry name" value="GLHYDRLASE16"/>
</dbReference>
<evidence type="ECO:0000256" key="6">
    <source>
        <dbReference type="PIRSR" id="PIRSR005604-1"/>
    </source>
</evidence>